<gene>
    <name evidence="1" type="ORF">HMPREF1092_02283</name>
</gene>
<dbReference type="Proteomes" id="UP000013097">
    <property type="component" value="Unassembled WGS sequence"/>
</dbReference>
<evidence type="ECO:0000313" key="1">
    <source>
        <dbReference type="EMBL" id="ENZ00631.1"/>
    </source>
</evidence>
<evidence type="ECO:0000313" key="2">
    <source>
        <dbReference type="Proteomes" id="UP000013097"/>
    </source>
</evidence>
<sequence>MVKNRKKKGSTLVTVLAVSLIFMALSGVILKSISSTMKLNTNQKEIEDLRYAAEAGLELARSYFESGNMSIDTRDSSSASQEEKNLDNILSTKDSGGIVDKVDIYMDIKNGKDIIKSVAKHVNGTTTELSMINYRKIVSGHNTDIFDHGLVAGSGGVVINNGGALNGTTSSISTGKPLVNGGTGNTQLGSIEENTIGSLSFQNWNNKKDTITLREDWNFYNGNYENGEKINITNVELTFSNNELQVDGSSEEVKTYIKKILEKGPVVKIQIKGLKIKHEMTIYLVNANNLNINSAASMMINNTAIICDGEISVTGAKATNGVYYDGALHLSNSTIFGEKVTIDKGSSIHMAYQPSKDNGFGLLEEDEENLINDMLGALLSNWSSGGQEGSNSEKIEFIENTFNNY</sequence>
<dbReference type="RefSeq" id="WP_002598759.1">
    <property type="nucleotide sequence ID" value="NZ_KB850956.1"/>
</dbReference>
<dbReference type="EMBL" id="AGYT01000012">
    <property type="protein sequence ID" value="ENZ00631.1"/>
    <property type="molecule type" value="Genomic_DNA"/>
</dbReference>
<proteinExistence type="predicted"/>
<accession>N9WCA3</accession>
<comment type="caution">
    <text evidence="1">The sequence shown here is derived from an EMBL/GenBank/DDBJ whole genome shotgun (WGS) entry which is preliminary data.</text>
</comment>
<dbReference type="HOGENOM" id="CLU_721006_0_0_9"/>
<keyword evidence="2" id="KW-1185">Reference proteome</keyword>
<dbReference type="PATRIC" id="fig|999411.4.peg.2236"/>
<dbReference type="AlphaFoldDB" id="N9WCA3"/>
<name>N9WCA3_9CLOT</name>
<reference evidence="1 2" key="1">
    <citation type="submission" date="2013-01" db="EMBL/GenBank/DDBJ databases">
        <title>The Genome Sequence of Clostridium colicanis 209318.</title>
        <authorList>
            <consortium name="The Broad Institute Genome Sequencing Platform"/>
            <person name="Earl A."/>
            <person name="Ward D."/>
            <person name="Feldgarden M."/>
            <person name="Gevers D."/>
            <person name="Courvalin P."/>
            <person name="Lambert T."/>
            <person name="Walker B."/>
            <person name="Young S.K."/>
            <person name="Zeng Q."/>
            <person name="Gargeya S."/>
            <person name="Fitzgerald M."/>
            <person name="Haas B."/>
            <person name="Abouelleil A."/>
            <person name="Alvarado L."/>
            <person name="Arachchi H.M."/>
            <person name="Berlin A.M."/>
            <person name="Chapman S.B."/>
            <person name="Dewar J."/>
            <person name="Goldberg J."/>
            <person name="Griggs A."/>
            <person name="Gujja S."/>
            <person name="Hansen M."/>
            <person name="Howarth C."/>
            <person name="Imamovic A."/>
            <person name="Larimer J."/>
            <person name="McCowan C."/>
            <person name="Murphy C."/>
            <person name="Neiman D."/>
            <person name="Pearson M."/>
            <person name="Priest M."/>
            <person name="Roberts A."/>
            <person name="Saif S."/>
            <person name="Shea T."/>
            <person name="Sisk P."/>
            <person name="Sykes S."/>
            <person name="Wortman J."/>
            <person name="Nusbaum C."/>
            <person name="Birren B."/>
        </authorList>
    </citation>
    <scope>NUCLEOTIDE SEQUENCE [LARGE SCALE GENOMIC DNA]</scope>
    <source>
        <strain evidence="1 2">209318</strain>
    </source>
</reference>
<protein>
    <submittedName>
        <fullName evidence="1">Uncharacterized protein</fullName>
    </submittedName>
</protein>
<dbReference type="eggNOG" id="ENOG50325GJ">
    <property type="taxonomic scope" value="Bacteria"/>
</dbReference>
<organism evidence="1 2">
    <name type="scientific">Clostridium thermobutyricum</name>
    <dbReference type="NCBI Taxonomy" id="29372"/>
    <lineage>
        <taxon>Bacteria</taxon>
        <taxon>Bacillati</taxon>
        <taxon>Bacillota</taxon>
        <taxon>Clostridia</taxon>
        <taxon>Eubacteriales</taxon>
        <taxon>Clostridiaceae</taxon>
        <taxon>Clostridium</taxon>
    </lineage>
</organism>